<dbReference type="CDD" id="cd08276">
    <property type="entry name" value="MDR7"/>
    <property type="match status" value="1"/>
</dbReference>
<dbReference type="Gene3D" id="3.90.180.10">
    <property type="entry name" value="Medium-chain alcohol dehydrogenases, catalytic domain"/>
    <property type="match status" value="1"/>
</dbReference>
<dbReference type="InterPro" id="IPR052711">
    <property type="entry name" value="Zinc_ADH-like"/>
</dbReference>
<dbReference type="Pfam" id="PF00107">
    <property type="entry name" value="ADH_zinc_N"/>
    <property type="match status" value="1"/>
</dbReference>
<protein>
    <submittedName>
        <fullName evidence="2">NAD(P)-dependent alcohol dehydrogenase</fullName>
    </submittedName>
</protein>
<dbReference type="InterPro" id="IPR013149">
    <property type="entry name" value="ADH-like_C"/>
</dbReference>
<evidence type="ECO:0000313" key="2">
    <source>
        <dbReference type="EMBL" id="MDR5896177.1"/>
    </source>
</evidence>
<evidence type="ECO:0000259" key="1">
    <source>
        <dbReference type="SMART" id="SM00829"/>
    </source>
</evidence>
<feature type="domain" description="Enoyl reductase (ER)" evidence="1">
    <location>
        <begin position="10"/>
        <end position="336"/>
    </location>
</feature>
<name>A0ABU1GXB4_9GAMM</name>
<keyword evidence="3" id="KW-1185">Reference proteome</keyword>
<comment type="caution">
    <text evidence="2">The sequence shown here is derived from an EMBL/GenBank/DDBJ whole genome shotgun (WGS) entry which is preliminary data.</text>
</comment>
<evidence type="ECO:0000313" key="3">
    <source>
        <dbReference type="Proteomes" id="UP001269375"/>
    </source>
</evidence>
<dbReference type="InterPro" id="IPR013154">
    <property type="entry name" value="ADH-like_N"/>
</dbReference>
<dbReference type="EMBL" id="JARWAO010000004">
    <property type="protein sequence ID" value="MDR5896177.1"/>
    <property type="molecule type" value="Genomic_DNA"/>
</dbReference>
<dbReference type="Gene3D" id="3.40.50.720">
    <property type="entry name" value="NAD(P)-binding Rossmann-like Domain"/>
    <property type="match status" value="1"/>
</dbReference>
<dbReference type="Pfam" id="PF08240">
    <property type="entry name" value="ADH_N"/>
    <property type="match status" value="1"/>
</dbReference>
<sequence length="338" mass="34877">MKAATLSAPGGLDHIRIRDIDDPGMPGPGQIRVAIHATSLNFHDLIVASGQSPTEDGRLLMSDGAGVVEAIGDGVTDFAVGDHVVSCFFPQWPAGPATTPVGGFAQTPGDGVDGMAADAVVRDAAAFTRAPAGWSHAEAATLTTAGLTAWRALVHDGGLKAGDTVLTLGTGGVSIAAIQIARLMGATVIVTSSSDDKLERARTLGATHTINYTTHPEWAGKVLELTGGEGADHVIELGGPGTLAQSIEAVRVGGHISLIGVLTGLQGEVPTATLMRKQVRLQGLIVGNRQMQKAYIAALEASDVRPVIDRTYDGLETLADAFAYQQSADHLGKICVTW</sequence>
<dbReference type="PANTHER" id="PTHR45033">
    <property type="match status" value="1"/>
</dbReference>
<dbReference type="RefSeq" id="WP_251594611.1">
    <property type="nucleotide sequence ID" value="NZ_JAMLJI010000004.1"/>
</dbReference>
<accession>A0ABU1GXB4</accession>
<dbReference type="SUPFAM" id="SSF51735">
    <property type="entry name" value="NAD(P)-binding Rossmann-fold domains"/>
    <property type="match status" value="1"/>
</dbReference>
<dbReference type="Proteomes" id="UP001269375">
    <property type="component" value="Unassembled WGS sequence"/>
</dbReference>
<organism evidence="2 3">
    <name type="scientific">Larsenimonas suaedae</name>
    <dbReference type="NCBI Taxonomy" id="1851019"/>
    <lineage>
        <taxon>Bacteria</taxon>
        <taxon>Pseudomonadati</taxon>
        <taxon>Pseudomonadota</taxon>
        <taxon>Gammaproteobacteria</taxon>
        <taxon>Oceanospirillales</taxon>
        <taxon>Halomonadaceae</taxon>
        <taxon>Larsenimonas</taxon>
    </lineage>
</organism>
<dbReference type="InterPro" id="IPR020843">
    <property type="entry name" value="ER"/>
</dbReference>
<dbReference type="SMART" id="SM00829">
    <property type="entry name" value="PKS_ER"/>
    <property type="match status" value="1"/>
</dbReference>
<dbReference type="SUPFAM" id="SSF50129">
    <property type="entry name" value="GroES-like"/>
    <property type="match status" value="1"/>
</dbReference>
<gene>
    <name evidence="2" type="ORF">QC825_08845</name>
</gene>
<dbReference type="PANTHER" id="PTHR45033:SF2">
    <property type="entry name" value="ZINC-TYPE ALCOHOL DEHYDROGENASE-LIKE PROTEIN C1773.06C"/>
    <property type="match status" value="1"/>
</dbReference>
<reference evidence="2 3" key="1">
    <citation type="submission" date="2023-04" db="EMBL/GenBank/DDBJ databases">
        <title>A long-awaited taxogenomic arrangement of the family Halomonadaceae.</title>
        <authorList>
            <person name="De La Haba R."/>
            <person name="Chuvochina M."/>
            <person name="Wittouck S."/>
            <person name="Arahal D.R."/>
            <person name="Sanchez-Porro C."/>
            <person name="Hugenholtz P."/>
            <person name="Ventosa A."/>
        </authorList>
    </citation>
    <scope>NUCLEOTIDE SEQUENCE [LARGE SCALE GENOMIC DNA]</scope>
    <source>
        <strain evidence="2 3">DSM 22428</strain>
    </source>
</reference>
<dbReference type="InterPro" id="IPR036291">
    <property type="entry name" value="NAD(P)-bd_dom_sf"/>
</dbReference>
<proteinExistence type="predicted"/>
<dbReference type="InterPro" id="IPR011032">
    <property type="entry name" value="GroES-like_sf"/>
</dbReference>